<evidence type="ECO:0000313" key="1">
    <source>
        <dbReference type="EMBL" id="ODQ76866.1"/>
    </source>
</evidence>
<sequence>MDSAKVFVDNIHTLLSAIPSHVIQHGLGQLRGLIKVYVLSKRIPSFVVENCRVNVDRYMLKVEKCAARLSPTLHFVLDGHQKVVPPCMPPGKTRWQGDKAQHTAIRPGRRIAVLAYV</sequence>
<protein>
    <submittedName>
        <fullName evidence="1">Uncharacterized protein</fullName>
    </submittedName>
</protein>
<organism evidence="1 2">
    <name type="scientific">Lipomyces starkeyi NRRL Y-11557</name>
    <dbReference type="NCBI Taxonomy" id="675824"/>
    <lineage>
        <taxon>Eukaryota</taxon>
        <taxon>Fungi</taxon>
        <taxon>Dikarya</taxon>
        <taxon>Ascomycota</taxon>
        <taxon>Saccharomycotina</taxon>
        <taxon>Lipomycetes</taxon>
        <taxon>Lipomycetales</taxon>
        <taxon>Lipomycetaceae</taxon>
        <taxon>Lipomyces</taxon>
    </lineage>
</organism>
<keyword evidence="2" id="KW-1185">Reference proteome</keyword>
<evidence type="ECO:0000313" key="2">
    <source>
        <dbReference type="Proteomes" id="UP000094385"/>
    </source>
</evidence>
<dbReference type="Proteomes" id="UP000094385">
    <property type="component" value="Unassembled WGS sequence"/>
</dbReference>
<proteinExistence type="predicted"/>
<gene>
    <name evidence="1" type="ORF">LIPSTDRAFT_145153</name>
</gene>
<dbReference type="AlphaFoldDB" id="A0A1E3QGP4"/>
<dbReference type="EMBL" id="KV454289">
    <property type="protein sequence ID" value="ODQ76866.1"/>
    <property type="molecule type" value="Genomic_DNA"/>
</dbReference>
<reference evidence="1 2" key="1">
    <citation type="journal article" date="2016" name="Proc. Natl. Acad. Sci. U.S.A.">
        <title>Comparative genomics of biotechnologically important yeasts.</title>
        <authorList>
            <person name="Riley R."/>
            <person name="Haridas S."/>
            <person name="Wolfe K.H."/>
            <person name="Lopes M.R."/>
            <person name="Hittinger C.T."/>
            <person name="Goeker M."/>
            <person name="Salamov A.A."/>
            <person name="Wisecaver J.H."/>
            <person name="Long T.M."/>
            <person name="Calvey C.H."/>
            <person name="Aerts A.L."/>
            <person name="Barry K.W."/>
            <person name="Choi C."/>
            <person name="Clum A."/>
            <person name="Coughlan A.Y."/>
            <person name="Deshpande S."/>
            <person name="Douglass A.P."/>
            <person name="Hanson S.J."/>
            <person name="Klenk H.-P."/>
            <person name="LaButti K.M."/>
            <person name="Lapidus A."/>
            <person name="Lindquist E.A."/>
            <person name="Lipzen A.M."/>
            <person name="Meier-Kolthoff J.P."/>
            <person name="Ohm R.A."/>
            <person name="Otillar R.P."/>
            <person name="Pangilinan J.L."/>
            <person name="Peng Y."/>
            <person name="Rokas A."/>
            <person name="Rosa C.A."/>
            <person name="Scheuner C."/>
            <person name="Sibirny A.A."/>
            <person name="Slot J.C."/>
            <person name="Stielow J.B."/>
            <person name="Sun H."/>
            <person name="Kurtzman C.P."/>
            <person name="Blackwell M."/>
            <person name="Grigoriev I.V."/>
            <person name="Jeffries T.W."/>
        </authorList>
    </citation>
    <scope>NUCLEOTIDE SEQUENCE [LARGE SCALE GENOMIC DNA]</scope>
    <source>
        <strain evidence="1 2">NRRL Y-11557</strain>
    </source>
</reference>
<name>A0A1E3QGP4_LIPST</name>
<accession>A0A1E3QGP4</accession>